<keyword evidence="2" id="KW-1185">Reference proteome</keyword>
<organism evidence="1 2">
    <name type="scientific">Paraburkholderia phymatum</name>
    <dbReference type="NCBI Taxonomy" id="148447"/>
    <lineage>
        <taxon>Bacteria</taxon>
        <taxon>Pseudomonadati</taxon>
        <taxon>Pseudomonadota</taxon>
        <taxon>Betaproteobacteria</taxon>
        <taxon>Burkholderiales</taxon>
        <taxon>Burkholderiaceae</taxon>
        <taxon>Paraburkholderia</taxon>
    </lineage>
</organism>
<evidence type="ECO:0000313" key="1">
    <source>
        <dbReference type="EMBL" id="MEX3931250.1"/>
    </source>
</evidence>
<gene>
    <name evidence="1" type="ORF">AB4Y32_05415</name>
</gene>
<comment type="caution">
    <text evidence="1">The sequence shown here is derived from an EMBL/GenBank/DDBJ whole genome shotgun (WGS) entry which is preliminary data.</text>
</comment>
<sequence>MRKAFKRFARPGLARMAAFLRNQPAVKQSVADTLRRYPKLRSQLIRIVGAEAALGAATSLATVTSVNQLTARGRAVYHDLMRSKSANRK</sequence>
<accession>A0ACC6TVI4</accession>
<dbReference type="Proteomes" id="UP001558850">
    <property type="component" value="Unassembled WGS sequence"/>
</dbReference>
<evidence type="ECO:0000313" key="2">
    <source>
        <dbReference type="Proteomes" id="UP001558850"/>
    </source>
</evidence>
<name>A0ACC6TVI4_9BURK</name>
<dbReference type="EMBL" id="JBFRCH010000002">
    <property type="protein sequence ID" value="MEX3931250.1"/>
    <property type="molecule type" value="Genomic_DNA"/>
</dbReference>
<proteinExistence type="predicted"/>
<protein>
    <submittedName>
        <fullName evidence="1">Uncharacterized protein</fullName>
    </submittedName>
</protein>
<reference evidence="1" key="1">
    <citation type="submission" date="2024-07" db="EMBL/GenBank/DDBJ databases">
        <title>A survey of Mimosa microsymbionts across Brazilian biomes reveals a high diversity of Paraburkholderia nodulating endemic species, but also that Cupriavidus is common as a symbiont of widespread species.</title>
        <authorList>
            <person name="Rouws L."/>
            <person name="Barauna A."/>
            <person name="Beukes C."/>
            <person name="Rouws J.R.C."/>
            <person name="De Faria S.M."/>
            <person name="Gross E."/>
            <person name="Bueno Dos Reis Junior F."/>
            <person name="Simon M.F."/>
            <person name="Maluk M."/>
            <person name="Odee D.W."/>
            <person name="Kenicer G."/>
            <person name="Young J.P.W."/>
            <person name="Reis V.M."/>
            <person name="Zilli J."/>
            <person name="James E.K."/>
        </authorList>
    </citation>
    <scope>NUCLEOTIDE SEQUENCE</scope>
    <source>
        <strain evidence="1">EG181B</strain>
    </source>
</reference>